<organism evidence="1 2">
    <name type="scientific">Vreelandella sulfidaeris</name>
    <dbReference type="NCBI Taxonomy" id="115553"/>
    <lineage>
        <taxon>Bacteria</taxon>
        <taxon>Pseudomonadati</taxon>
        <taxon>Pseudomonadota</taxon>
        <taxon>Gammaproteobacteria</taxon>
        <taxon>Oceanospirillales</taxon>
        <taxon>Halomonadaceae</taxon>
        <taxon>Vreelandella</taxon>
    </lineage>
</organism>
<sequence>MPALEDAAKRKAFKGQSFNAKSRANWLGALREWCETEADRPALTDAAWKRMTPDGMADIWKEGTPPVRTYGQR</sequence>
<evidence type="ECO:0000313" key="2">
    <source>
        <dbReference type="Proteomes" id="UP000320231"/>
    </source>
</evidence>
<reference evidence="1 2" key="1">
    <citation type="journal article" date="2019" name="Microbiol. Resour. Announc.">
        <title>Complete Genome Sequence of Halomonas sulfidaeris Strain Esulfide1 Isolated from a Metal Sulfide Rock at a Depth of 2,200 Meters, Obtained Using Nanopore Sequencing.</title>
        <authorList>
            <person name="Saito M."/>
            <person name="Nishigata A."/>
            <person name="Galipon J."/>
            <person name="Arakawa K."/>
        </authorList>
    </citation>
    <scope>NUCLEOTIDE SEQUENCE [LARGE SCALE GENOMIC DNA]</scope>
    <source>
        <strain evidence="1 2">ATCC BAA-803</strain>
    </source>
</reference>
<proteinExistence type="predicted"/>
<dbReference type="KEGG" id="hsr:HSBAA_44680"/>
<protein>
    <submittedName>
        <fullName evidence="1">Uncharacterized protein</fullName>
    </submittedName>
</protein>
<dbReference type="AlphaFoldDB" id="A0A455UAG9"/>
<dbReference type="Proteomes" id="UP000320231">
    <property type="component" value="Chromosome"/>
</dbReference>
<dbReference type="Gene3D" id="1.10.3170.10">
    <property type="entry name" value="Recbcd, chain B, domain 2"/>
    <property type="match status" value="1"/>
</dbReference>
<accession>A0A455UAG9</accession>
<gene>
    <name evidence="1" type="ORF">HSBAA_44680</name>
</gene>
<evidence type="ECO:0000313" key="1">
    <source>
        <dbReference type="EMBL" id="BBI63162.1"/>
    </source>
</evidence>
<name>A0A455UAG9_9GAMM</name>
<dbReference type="EMBL" id="AP019514">
    <property type="protein sequence ID" value="BBI63162.1"/>
    <property type="molecule type" value="Genomic_DNA"/>
</dbReference>